<reference evidence="1 2" key="1">
    <citation type="submission" date="2024-04" db="EMBL/GenBank/DDBJ databases">
        <title>Genome sequencing and assembly of rice foliar adapted Chryseobacterium endophyticum OsEnb-ALM-A6.</title>
        <authorList>
            <person name="Kumar S."/>
            <person name="Javed M."/>
            <person name="Chouhan V."/>
            <person name="Charishma K."/>
            <person name="Patel A."/>
            <person name="Kumar M."/>
            <person name="Sahu K.P."/>
            <person name="Kumar A."/>
        </authorList>
    </citation>
    <scope>NUCLEOTIDE SEQUENCE [LARGE SCALE GENOMIC DNA]</scope>
    <source>
        <strain evidence="1 2">OsEnb-ALM-A6</strain>
    </source>
</reference>
<dbReference type="AlphaFoldDB" id="A0AAU6WN14"/>
<accession>A0AAU6WN14</accession>
<sequence>MNTNSKFLKFVANLEHQIIDNNEELILLSRNMNDNFGGNLIITNGDRCINSSSACQGSINDYKCSNGNCDNSSNGKRCTTIQSTLTP</sequence>
<keyword evidence="2" id="KW-1185">Reference proteome</keyword>
<dbReference type="Proteomes" id="UP001463665">
    <property type="component" value="Chromosome"/>
</dbReference>
<gene>
    <name evidence="1" type="ORF">AAFP95_21270</name>
</gene>
<organism evidence="1 2">
    <name type="scientific">Chryseobacterium endophyticum</name>
    <dbReference type="NCBI Taxonomy" id="1854762"/>
    <lineage>
        <taxon>Bacteria</taxon>
        <taxon>Pseudomonadati</taxon>
        <taxon>Bacteroidota</taxon>
        <taxon>Flavobacteriia</taxon>
        <taxon>Flavobacteriales</taxon>
        <taxon>Weeksellaceae</taxon>
        <taxon>Chryseobacterium group</taxon>
        <taxon>Chryseobacterium</taxon>
    </lineage>
</organism>
<protein>
    <submittedName>
        <fullName evidence="1">Uncharacterized protein</fullName>
    </submittedName>
</protein>
<dbReference type="RefSeq" id="WP_294238839.1">
    <property type="nucleotide sequence ID" value="NZ_CP154834.1"/>
</dbReference>
<proteinExistence type="predicted"/>
<evidence type="ECO:0000313" key="2">
    <source>
        <dbReference type="Proteomes" id="UP001463665"/>
    </source>
</evidence>
<dbReference type="EMBL" id="CP154834">
    <property type="protein sequence ID" value="XAO74151.1"/>
    <property type="molecule type" value="Genomic_DNA"/>
</dbReference>
<name>A0AAU6WN14_9FLAO</name>
<evidence type="ECO:0000313" key="1">
    <source>
        <dbReference type="EMBL" id="XAO74151.1"/>
    </source>
</evidence>